<name>A0ACC2K3L1_PERAE</name>
<keyword evidence="2" id="KW-1185">Reference proteome</keyword>
<proteinExistence type="predicted"/>
<gene>
    <name evidence="1" type="ORF">MRB53_034895</name>
</gene>
<protein>
    <submittedName>
        <fullName evidence="1">Uncharacterized protein</fullName>
    </submittedName>
</protein>
<dbReference type="EMBL" id="CM056820">
    <property type="protein sequence ID" value="KAJ8615523.1"/>
    <property type="molecule type" value="Genomic_DNA"/>
</dbReference>
<reference evidence="1 2" key="1">
    <citation type="journal article" date="2022" name="Hortic Res">
        <title>A haplotype resolved chromosomal level avocado genome allows analysis of novel avocado genes.</title>
        <authorList>
            <person name="Nath O."/>
            <person name="Fletcher S.J."/>
            <person name="Hayward A."/>
            <person name="Shaw L.M."/>
            <person name="Masouleh A.K."/>
            <person name="Furtado A."/>
            <person name="Henry R.J."/>
            <person name="Mitter N."/>
        </authorList>
    </citation>
    <scope>NUCLEOTIDE SEQUENCE [LARGE SCALE GENOMIC DNA]</scope>
    <source>
        <strain evidence="2">cv. Hass</strain>
    </source>
</reference>
<evidence type="ECO:0000313" key="2">
    <source>
        <dbReference type="Proteomes" id="UP001234297"/>
    </source>
</evidence>
<sequence>MAAANNNRTLKELTNPDLNQQPLCIEYPELDVAFELKSGLIHLLPTFRGLTGEDPYKHLKEFHVVCSTMKPQGITEEQIKLRAFPFSLVDLAKDWLYYLPSGSIQSWNEMKKLFLGFANVTELSCSGDGGDIGRFATATPQMLTDSGSFKEDGKGSRRQTLIRLSLEAGEFLNPLHGSVPLKVGLNQLKNEVRVGNVVRSGRVLVLLSLLYSVFV</sequence>
<accession>A0ACC2K3L1</accession>
<organism evidence="1 2">
    <name type="scientific">Persea americana</name>
    <name type="common">Avocado</name>
    <dbReference type="NCBI Taxonomy" id="3435"/>
    <lineage>
        <taxon>Eukaryota</taxon>
        <taxon>Viridiplantae</taxon>
        <taxon>Streptophyta</taxon>
        <taxon>Embryophyta</taxon>
        <taxon>Tracheophyta</taxon>
        <taxon>Spermatophyta</taxon>
        <taxon>Magnoliopsida</taxon>
        <taxon>Magnoliidae</taxon>
        <taxon>Laurales</taxon>
        <taxon>Lauraceae</taxon>
        <taxon>Persea</taxon>
    </lineage>
</organism>
<evidence type="ECO:0000313" key="1">
    <source>
        <dbReference type="EMBL" id="KAJ8615523.1"/>
    </source>
</evidence>
<comment type="caution">
    <text evidence="1">The sequence shown here is derived from an EMBL/GenBank/DDBJ whole genome shotgun (WGS) entry which is preliminary data.</text>
</comment>
<dbReference type="Proteomes" id="UP001234297">
    <property type="component" value="Chromosome 12"/>
</dbReference>